<dbReference type="AlphaFoldDB" id="A0A183AR71"/>
<name>A0A183AR71_9TREM</name>
<dbReference type="Proteomes" id="UP000272942">
    <property type="component" value="Unassembled WGS sequence"/>
</dbReference>
<keyword evidence="2" id="KW-1185">Reference proteome</keyword>
<evidence type="ECO:0000313" key="2">
    <source>
        <dbReference type="Proteomes" id="UP000272942"/>
    </source>
</evidence>
<protein>
    <submittedName>
        <fullName evidence="3">C2H2-type domain-containing protein</fullName>
    </submittedName>
</protein>
<organism evidence="3">
    <name type="scientific">Echinostoma caproni</name>
    <dbReference type="NCBI Taxonomy" id="27848"/>
    <lineage>
        <taxon>Eukaryota</taxon>
        <taxon>Metazoa</taxon>
        <taxon>Spiralia</taxon>
        <taxon>Lophotrochozoa</taxon>
        <taxon>Platyhelminthes</taxon>
        <taxon>Trematoda</taxon>
        <taxon>Digenea</taxon>
        <taxon>Plagiorchiida</taxon>
        <taxon>Echinostomata</taxon>
        <taxon>Echinostomatoidea</taxon>
        <taxon>Echinostomatidae</taxon>
        <taxon>Echinostoma</taxon>
    </lineage>
</organism>
<evidence type="ECO:0000313" key="1">
    <source>
        <dbReference type="EMBL" id="VDP85396.1"/>
    </source>
</evidence>
<accession>A0A183AR71</accession>
<proteinExistence type="predicted"/>
<sequence length="198" mass="21650">MGALQSLLDTPLDGFPTKTARNSEQSCHACGMQFDRTHEDSATNHDLLTHSHYLAELCGIWLGSPHSSQRESTMSKQKDPSSPFIAFPSTTLPKRSVSSSSSKPSIIVSTLIKHTDFTKNERSALKHGFFSTMDVNTAELADCSGLEGCHIRGCLYVEHGSLVFQALDSSHQLPSVLTSRKEESFDVSTSLMSDSKLQ</sequence>
<dbReference type="EMBL" id="UZAN01047450">
    <property type="protein sequence ID" value="VDP85396.1"/>
    <property type="molecule type" value="Genomic_DNA"/>
</dbReference>
<reference evidence="3" key="1">
    <citation type="submission" date="2016-06" db="UniProtKB">
        <authorList>
            <consortium name="WormBaseParasite"/>
        </authorList>
    </citation>
    <scope>IDENTIFICATION</scope>
</reference>
<dbReference type="OrthoDB" id="6279276at2759"/>
<gene>
    <name evidence="1" type="ORF">ECPE_LOCUS9456</name>
</gene>
<evidence type="ECO:0000313" key="3">
    <source>
        <dbReference type="WBParaSite" id="ECPE_0000948501-mRNA-1"/>
    </source>
</evidence>
<dbReference type="WBParaSite" id="ECPE_0000948501-mRNA-1">
    <property type="protein sequence ID" value="ECPE_0000948501-mRNA-1"/>
    <property type="gene ID" value="ECPE_0000948501"/>
</dbReference>
<reference evidence="1 2" key="2">
    <citation type="submission" date="2018-11" db="EMBL/GenBank/DDBJ databases">
        <authorList>
            <consortium name="Pathogen Informatics"/>
        </authorList>
    </citation>
    <scope>NUCLEOTIDE SEQUENCE [LARGE SCALE GENOMIC DNA]</scope>
    <source>
        <strain evidence="1 2">Egypt</strain>
    </source>
</reference>